<evidence type="ECO:0000313" key="2">
    <source>
        <dbReference type="Proteomes" id="UP000622687"/>
    </source>
</evidence>
<proteinExistence type="predicted"/>
<dbReference type="EMBL" id="JAEEGB010000015">
    <property type="protein sequence ID" value="MBI6873753.1"/>
    <property type="molecule type" value="Genomic_DNA"/>
</dbReference>
<protein>
    <submittedName>
        <fullName evidence="1">Uncharacterized protein</fullName>
    </submittedName>
</protein>
<gene>
    <name evidence="1" type="ORF">I6U51_13695</name>
</gene>
<name>A0A934HUW2_9CLOT</name>
<accession>A0A934HUW2</accession>
<sequence length="174" mass="20119">MRNSASVDSPKFAQSNPSIKLDFVNGHFGYFYKFGLLTNGWGIPLNIKFFDEDFYKSLDKKGKCYHTCENPCTDKKSGRMTYVYPDKDFRLYPGVQRNSSEWDETYPIRACIERSIASFKCNPCIEQPRTVNTTTMRSELYLTAISKLINVILAYAINKPEYIRSINKFLKIAV</sequence>
<dbReference type="Proteomes" id="UP000622687">
    <property type="component" value="Unassembled WGS sequence"/>
</dbReference>
<keyword evidence="2" id="KW-1185">Reference proteome</keyword>
<reference evidence="1" key="1">
    <citation type="submission" date="2020-12" db="EMBL/GenBank/DDBJ databases">
        <title>Clostridium thailandense sp. nov., a novel acetogenic bacterium isolated from peat land soil in Thailand.</title>
        <authorList>
            <person name="Chaikitkaew S."/>
            <person name="Birkeland N.K."/>
        </authorList>
    </citation>
    <scope>NUCLEOTIDE SEQUENCE</scope>
    <source>
        <strain evidence="1">DSM 17425</strain>
    </source>
</reference>
<dbReference type="AlphaFoldDB" id="A0A934HUW2"/>
<comment type="caution">
    <text evidence="1">The sequence shown here is derived from an EMBL/GenBank/DDBJ whole genome shotgun (WGS) entry which is preliminary data.</text>
</comment>
<evidence type="ECO:0000313" key="1">
    <source>
        <dbReference type="EMBL" id="MBI6873753.1"/>
    </source>
</evidence>
<dbReference type="RefSeq" id="WP_211143180.1">
    <property type="nucleotide sequence ID" value="NZ_JAEEGB010000015.1"/>
</dbReference>
<organism evidence="1 2">
    <name type="scientific">Clostridium aciditolerans</name>
    <dbReference type="NCBI Taxonomy" id="339861"/>
    <lineage>
        <taxon>Bacteria</taxon>
        <taxon>Bacillati</taxon>
        <taxon>Bacillota</taxon>
        <taxon>Clostridia</taxon>
        <taxon>Eubacteriales</taxon>
        <taxon>Clostridiaceae</taxon>
        <taxon>Clostridium</taxon>
    </lineage>
</organism>